<keyword evidence="5" id="KW-0539">Nucleus</keyword>
<keyword evidence="3" id="KW-0863">Zinc-finger</keyword>
<dbReference type="PANTHER" id="PTHR46481:SF10">
    <property type="entry name" value="ZINC FINGER BED DOMAIN-CONTAINING PROTEIN 39"/>
    <property type="match status" value="1"/>
</dbReference>
<evidence type="ECO:0000256" key="2">
    <source>
        <dbReference type="ARBA" id="ARBA00022723"/>
    </source>
</evidence>
<keyword evidence="2" id="KW-0479">Metal-binding</keyword>
<dbReference type="InterPro" id="IPR052035">
    <property type="entry name" value="ZnF_BED_domain_contain"/>
</dbReference>
<evidence type="ECO:0000313" key="7">
    <source>
        <dbReference type="Proteomes" id="UP000887563"/>
    </source>
</evidence>
<proteinExistence type="predicted"/>
<dbReference type="GO" id="GO:0046983">
    <property type="term" value="F:protein dimerization activity"/>
    <property type="evidence" value="ECO:0007669"/>
    <property type="project" value="InterPro"/>
</dbReference>
<evidence type="ECO:0000256" key="4">
    <source>
        <dbReference type="ARBA" id="ARBA00022833"/>
    </source>
</evidence>
<dbReference type="InterPro" id="IPR012337">
    <property type="entry name" value="RNaseH-like_sf"/>
</dbReference>
<dbReference type="WBParaSite" id="Minc3s03042g32540">
    <property type="protein sequence ID" value="Minc3s03042g32540"/>
    <property type="gene ID" value="Minc3s03042g32540"/>
</dbReference>
<dbReference type="InterPro" id="IPR008906">
    <property type="entry name" value="HATC_C_dom"/>
</dbReference>
<comment type="subcellular location">
    <subcellularLocation>
        <location evidence="1">Nucleus</location>
    </subcellularLocation>
</comment>
<dbReference type="GO" id="GO:0005634">
    <property type="term" value="C:nucleus"/>
    <property type="evidence" value="ECO:0007669"/>
    <property type="project" value="UniProtKB-SubCell"/>
</dbReference>
<dbReference type="AlphaFoldDB" id="A0A914MXJ8"/>
<evidence type="ECO:0000313" key="8">
    <source>
        <dbReference type="WBParaSite" id="Minc3s03042g32540"/>
    </source>
</evidence>
<dbReference type="Pfam" id="PF05699">
    <property type="entry name" value="Dimer_Tnp_hAT"/>
    <property type="match status" value="1"/>
</dbReference>
<dbReference type="GO" id="GO:0008270">
    <property type="term" value="F:zinc ion binding"/>
    <property type="evidence" value="ECO:0007669"/>
    <property type="project" value="UniProtKB-KW"/>
</dbReference>
<keyword evidence="7" id="KW-1185">Reference proteome</keyword>
<evidence type="ECO:0000256" key="1">
    <source>
        <dbReference type="ARBA" id="ARBA00004123"/>
    </source>
</evidence>
<dbReference type="PANTHER" id="PTHR46481">
    <property type="entry name" value="ZINC FINGER BED DOMAIN-CONTAINING PROTEIN 4"/>
    <property type="match status" value="1"/>
</dbReference>
<dbReference type="SUPFAM" id="SSF53098">
    <property type="entry name" value="Ribonuclease H-like"/>
    <property type="match status" value="1"/>
</dbReference>
<dbReference type="Proteomes" id="UP000887563">
    <property type="component" value="Unplaced"/>
</dbReference>
<evidence type="ECO:0000256" key="3">
    <source>
        <dbReference type="ARBA" id="ARBA00022771"/>
    </source>
</evidence>
<protein>
    <submittedName>
        <fullName evidence="8">HAT C-terminal dimerisation domain-containing protein</fullName>
    </submittedName>
</protein>
<evidence type="ECO:0000259" key="6">
    <source>
        <dbReference type="Pfam" id="PF05699"/>
    </source>
</evidence>
<sequence>MNISLVEYVSLTIDCWTSKDSAHSLLGITCHFVRDGLPTFVVLSAKPIKGRHNASVLKELLNVVLSDFSIPKSKIFVVLRDAAEVMVKVCYDLGLKSIDCFAHKCNLAIWDGIRKLNDDESIKNLIERVKKFVRKLKKSRIQKEEFENLQKVLEIPNVTLTKDTEVRWSSTFLMIDRFILNKQVINLLSAGDLTLPNFGPDDWTTLAVLRKILQPIHSATNDLQKRNTPLSATIPLFRVICFALEDENDLLPVRQAIIDFLRAKKIPSECDPYGFWTGDNTVKWPILSKIATRFLSAPCTSAEAERLFSSAGLIINNLRKSLLQENAEMLLFLHHNLVIYNFEYE</sequence>
<accession>A0A914MXJ8</accession>
<reference evidence="8" key="1">
    <citation type="submission" date="2022-11" db="UniProtKB">
        <authorList>
            <consortium name="WormBaseParasite"/>
        </authorList>
    </citation>
    <scope>IDENTIFICATION</scope>
</reference>
<organism evidence="7 8">
    <name type="scientific">Meloidogyne incognita</name>
    <name type="common">Southern root-knot nematode worm</name>
    <name type="synonym">Oxyuris incognita</name>
    <dbReference type="NCBI Taxonomy" id="6306"/>
    <lineage>
        <taxon>Eukaryota</taxon>
        <taxon>Metazoa</taxon>
        <taxon>Ecdysozoa</taxon>
        <taxon>Nematoda</taxon>
        <taxon>Chromadorea</taxon>
        <taxon>Rhabditida</taxon>
        <taxon>Tylenchina</taxon>
        <taxon>Tylenchomorpha</taxon>
        <taxon>Tylenchoidea</taxon>
        <taxon>Meloidogynidae</taxon>
        <taxon>Meloidogyninae</taxon>
        <taxon>Meloidogyne</taxon>
        <taxon>Meloidogyne incognita group</taxon>
    </lineage>
</organism>
<keyword evidence="4" id="KW-0862">Zinc</keyword>
<name>A0A914MXJ8_MELIC</name>
<evidence type="ECO:0000256" key="5">
    <source>
        <dbReference type="ARBA" id="ARBA00023242"/>
    </source>
</evidence>
<feature type="domain" description="HAT C-terminal dimerisation" evidence="6">
    <location>
        <begin position="263"/>
        <end position="337"/>
    </location>
</feature>